<sequence length="70" mass="7883">FSFFYNCPYAGSLIMRWWVTTAADFSLWYISSNSAFPYNVMTFFCFGGALPASLVALCTGPMVLLKVYII</sequence>
<keyword evidence="1" id="KW-1133">Transmembrane helix</keyword>
<reference evidence="2 3" key="1">
    <citation type="journal article" date="2012" name="Nat. Genet.">
        <title>The yak genome and adaptation to life at high altitude.</title>
        <authorList>
            <person name="Qiu Q."/>
            <person name="Zhang G."/>
            <person name="Ma T."/>
            <person name="Qian W."/>
            <person name="Wang J."/>
            <person name="Ye Z."/>
            <person name="Cao C."/>
            <person name="Hu Q."/>
            <person name="Kim J."/>
            <person name="Larkin D.M."/>
            <person name="Auvil L."/>
            <person name="Capitanu B."/>
            <person name="Ma J."/>
            <person name="Lewin H.A."/>
            <person name="Qian X."/>
            <person name="Lang Y."/>
            <person name="Zhou R."/>
            <person name="Wang L."/>
            <person name="Wang K."/>
            <person name="Xia J."/>
            <person name="Liao S."/>
            <person name="Pan S."/>
            <person name="Lu X."/>
            <person name="Hou H."/>
            <person name="Wang Y."/>
            <person name="Zang X."/>
            <person name="Yin Y."/>
            <person name="Ma H."/>
            <person name="Zhang J."/>
            <person name="Wang Z."/>
            <person name="Zhang Y."/>
            <person name="Zhang D."/>
            <person name="Yonezawa T."/>
            <person name="Hasegawa M."/>
            <person name="Zhong Y."/>
            <person name="Liu W."/>
            <person name="Zhang Y."/>
            <person name="Huang Z."/>
            <person name="Zhang S."/>
            <person name="Long R."/>
            <person name="Yang H."/>
            <person name="Wang J."/>
            <person name="Lenstra J.A."/>
            <person name="Cooper D.N."/>
            <person name="Wu Y."/>
            <person name="Wang J."/>
            <person name="Shi P."/>
            <person name="Wang J."/>
            <person name="Liu J."/>
        </authorList>
    </citation>
    <scope>NUCLEOTIDE SEQUENCE [LARGE SCALE GENOMIC DNA]</scope>
    <source>
        <strain evidence="3">yakQH1</strain>
    </source>
</reference>
<dbReference type="EMBL" id="JH880305">
    <property type="protein sequence ID" value="ELR62641.1"/>
    <property type="molecule type" value="Genomic_DNA"/>
</dbReference>
<dbReference type="Proteomes" id="UP000011080">
    <property type="component" value="Unassembled WGS sequence"/>
</dbReference>
<accession>L8J1P8</accession>
<organism evidence="2 3">
    <name type="scientific">Bos mutus</name>
    <name type="common">wild yak</name>
    <dbReference type="NCBI Taxonomy" id="72004"/>
    <lineage>
        <taxon>Eukaryota</taxon>
        <taxon>Metazoa</taxon>
        <taxon>Chordata</taxon>
        <taxon>Craniata</taxon>
        <taxon>Vertebrata</taxon>
        <taxon>Euteleostomi</taxon>
        <taxon>Mammalia</taxon>
        <taxon>Eutheria</taxon>
        <taxon>Laurasiatheria</taxon>
        <taxon>Artiodactyla</taxon>
        <taxon>Ruminantia</taxon>
        <taxon>Pecora</taxon>
        <taxon>Bovidae</taxon>
        <taxon>Bovinae</taxon>
        <taxon>Bos</taxon>
    </lineage>
</organism>
<evidence type="ECO:0000313" key="2">
    <source>
        <dbReference type="EMBL" id="ELR62641.1"/>
    </source>
</evidence>
<protein>
    <submittedName>
        <fullName evidence="2">Uncharacterized protein</fullName>
    </submittedName>
</protein>
<gene>
    <name evidence="2" type="ORF">M91_14765</name>
</gene>
<keyword evidence="1" id="KW-0812">Transmembrane</keyword>
<feature type="transmembrane region" description="Helical" evidence="1">
    <location>
        <begin position="41"/>
        <end position="65"/>
    </location>
</feature>
<evidence type="ECO:0000313" key="3">
    <source>
        <dbReference type="Proteomes" id="UP000011080"/>
    </source>
</evidence>
<keyword evidence="1" id="KW-0472">Membrane</keyword>
<evidence type="ECO:0000256" key="1">
    <source>
        <dbReference type="SAM" id="Phobius"/>
    </source>
</evidence>
<dbReference type="AlphaFoldDB" id="L8J1P8"/>
<proteinExistence type="predicted"/>
<feature type="non-terminal residue" evidence="2">
    <location>
        <position position="1"/>
    </location>
</feature>
<name>L8J1P8_9CETA</name>
<feature type="non-terminal residue" evidence="2">
    <location>
        <position position="70"/>
    </location>
</feature>